<proteinExistence type="predicted"/>
<reference evidence="1" key="1">
    <citation type="submission" date="2022-07" db="EMBL/GenBank/DDBJ databases">
        <title>Phylogenomic reconstructions and comparative analyses of Kickxellomycotina fungi.</title>
        <authorList>
            <person name="Reynolds N.K."/>
            <person name="Stajich J.E."/>
            <person name="Barry K."/>
            <person name="Grigoriev I.V."/>
            <person name="Crous P."/>
            <person name="Smith M.E."/>
        </authorList>
    </citation>
    <scope>NUCLEOTIDE SEQUENCE</scope>
    <source>
        <strain evidence="1">CBS 109366</strain>
    </source>
</reference>
<organism evidence="1 2">
    <name type="scientific">Coemansia nantahalensis</name>
    <dbReference type="NCBI Taxonomy" id="2789366"/>
    <lineage>
        <taxon>Eukaryota</taxon>
        <taxon>Fungi</taxon>
        <taxon>Fungi incertae sedis</taxon>
        <taxon>Zoopagomycota</taxon>
        <taxon>Kickxellomycotina</taxon>
        <taxon>Kickxellomycetes</taxon>
        <taxon>Kickxellales</taxon>
        <taxon>Kickxellaceae</taxon>
        <taxon>Coemansia</taxon>
    </lineage>
</organism>
<gene>
    <name evidence="1" type="primary">COQ1_2</name>
    <name evidence="1" type="ORF">IWQ57_001839</name>
</gene>
<dbReference type="EMBL" id="JANBUJ010000399">
    <property type="protein sequence ID" value="KAJ2772260.1"/>
    <property type="molecule type" value="Genomic_DNA"/>
</dbReference>
<evidence type="ECO:0000313" key="2">
    <source>
        <dbReference type="Proteomes" id="UP001140234"/>
    </source>
</evidence>
<evidence type="ECO:0000313" key="1">
    <source>
        <dbReference type="EMBL" id="KAJ2772260.1"/>
    </source>
</evidence>
<dbReference type="EC" id="2.5.1.75" evidence="1"/>
<accession>A0ACC1K3H9</accession>
<name>A0ACC1K3H9_9FUNG</name>
<keyword evidence="2" id="KW-1185">Reference proteome</keyword>
<comment type="caution">
    <text evidence="1">The sequence shown here is derived from an EMBL/GenBank/DDBJ whole genome shotgun (WGS) entry which is preliminary data.</text>
</comment>
<sequence>MARLREPIRASAIQAPSAGAGTGEAASAAADLDQKTKVAGDRERDRKPVGPKELVGPELSFVTDSMVRLLESGHPMLNAVSQYYFSGGGKHVGPMLVMLIAQAASIGTRRTGETSILVGSDIDRIDFSLMDRALSQNIDSDRESQAVNQLVASATRDSNGGRPYEPSVRWGLTILPTQRRLAEITELIHTASLLHDDVIDHAETRRGLPAIQRRFGNKMAIFAGDFLLARASMALARLRDPEVIEIMSSVLSDLVDGEFKQLQNLEDASMAQPDERAFEYYLDKTYLKTASLLAKSCRSSALLGNSTDDIAEAAYLFGRNIGIAYQLIDDLLDFTVSSAALGKPGGADLELGLATAPVLYAWQEHPELGPLVARRFSADGDVQTAWRLVHASSGIDRTRALAHQYGQRACEALAVFPQSPATAALEGLAASLLRRSR</sequence>
<dbReference type="Proteomes" id="UP001140234">
    <property type="component" value="Unassembled WGS sequence"/>
</dbReference>
<keyword evidence="1" id="KW-0808">Transferase</keyword>
<protein>
    <submittedName>
        <fullName evidence="1">Coq1 putative hexaprenyl diphosphate synthase</fullName>
        <ecNumber evidence="1">2.5.1.75</ecNumber>
    </submittedName>
</protein>